<keyword evidence="3" id="KW-1185">Reference proteome</keyword>
<protein>
    <recommendedName>
        <fullName evidence="4">Polysaccharide chain length determinant N-terminal domain-containing protein</fullName>
    </recommendedName>
</protein>
<accession>A0ABX7C2D6</accession>
<organism evidence="2 3">
    <name type="scientific">Devosia rhizoryzae</name>
    <dbReference type="NCBI Taxonomy" id="2774137"/>
    <lineage>
        <taxon>Bacteria</taxon>
        <taxon>Pseudomonadati</taxon>
        <taxon>Pseudomonadota</taxon>
        <taxon>Alphaproteobacteria</taxon>
        <taxon>Hyphomicrobiales</taxon>
        <taxon>Devosiaceae</taxon>
        <taxon>Devosia</taxon>
    </lineage>
</organism>
<keyword evidence="1" id="KW-0472">Membrane</keyword>
<evidence type="ECO:0000313" key="2">
    <source>
        <dbReference type="EMBL" id="QQR38388.1"/>
    </source>
</evidence>
<gene>
    <name evidence="2" type="ORF">JI748_11410</name>
</gene>
<feature type="transmembrane region" description="Helical" evidence="1">
    <location>
        <begin position="234"/>
        <end position="255"/>
    </location>
</feature>
<name>A0ABX7C2D6_9HYPH</name>
<sequence length="286" mass="30874">MENQVDGEIRLLDIAVVVAENWLLLILVPLLAGVISFGVISTTTPRVYETEALLAIDEREAALVRAAPVLDKAIADSSSFAGYTGSLSEARRELLQNSLTVSKEADSEFYRLRVRGYDPLNAEELLGAIIDALISNSVPDSVQLDRINREIEQASASLEELETGLAKVNSILANTDEVIGISNGELGASIVAIVSSIEHRRAELFRLELAINGTVQPEDVVQPPTEPVATSRGLLLPVLAVVLGVGFFLLILAFLREGLRKASADPAQVAKVNRIRSAFWLKPLAE</sequence>
<feature type="transmembrane region" description="Helical" evidence="1">
    <location>
        <begin position="21"/>
        <end position="40"/>
    </location>
</feature>
<evidence type="ECO:0000256" key="1">
    <source>
        <dbReference type="SAM" id="Phobius"/>
    </source>
</evidence>
<evidence type="ECO:0000313" key="3">
    <source>
        <dbReference type="Proteomes" id="UP000595857"/>
    </source>
</evidence>
<dbReference type="Proteomes" id="UP000595857">
    <property type="component" value="Chromosome"/>
</dbReference>
<evidence type="ECO:0008006" key="4">
    <source>
        <dbReference type="Google" id="ProtNLM"/>
    </source>
</evidence>
<dbReference type="RefSeq" id="WP_201630671.1">
    <property type="nucleotide sequence ID" value="NZ_CP068046.1"/>
</dbReference>
<keyword evidence="1" id="KW-1133">Transmembrane helix</keyword>
<keyword evidence="1" id="KW-0812">Transmembrane</keyword>
<proteinExistence type="predicted"/>
<reference evidence="2 3" key="1">
    <citation type="submission" date="2021-01" db="EMBL/GenBank/DDBJ databases">
        <title>Genome seq and assembly of Devosia sp. LEGU1.</title>
        <authorList>
            <person name="Chhetri G."/>
        </authorList>
    </citation>
    <scope>NUCLEOTIDE SEQUENCE [LARGE SCALE GENOMIC DNA]</scope>
    <source>
        <strain evidence="2 3">LEGU1</strain>
    </source>
</reference>
<dbReference type="EMBL" id="CP068046">
    <property type="protein sequence ID" value="QQR38388.1"/>
    <property type="molecule type" value="Genomic_DNA"/>
</dbReference>